<protein>
    <submittedName>
        <fullName evidence="2">Uncharacterized protein</fullName>
    </submittedName>
</protein>
<dbReference type="EMBL" id="JAIQCV010000006">
    <property type="protein sequence ID" value="KAH1092048.1"/>
    <property type="molecule type" value="Genomic_DNA"/>
</dbReference>
<feature type="region of interest" description="Disordered" evidence="1">
    <location>
        <begin position="1"/>
        <end position="21"/>
    </location>
</feature>
<feature type="non-terminal residue" evidence="2">
    <location>
        <position position="83"/>
    </location>
</feature>
<organism evidence="2 3">
    <name type="scientific">Gossypium stocksii</name>
    <dbReference type="NCBI Taxonomy" id="47602"/>
    <lineage>
        <taxon>Eukaryota</taxon>
        <taxon>Viridiplantae</taxon>
        <taxon>Streptophyta</taxon>
        <taxon>Embryophyta</taxon>
        <taxon>Tracheophyta</taxon>
        <taxon>Spermatophyta</taxon>
        <taxon>Magnoliopsida</taxon>
        <taxon>eudicotyledons</taxon>
        <taxon>Gunneridae</taxon>
        <taxon>Pentapetalae</taxon>
        <taxon>rosids</taxon>
        <taxon>malvids</taxon>
        <taxon>Malvales</taxon>
        <taxon>Malvaceae</taxon>
        <taxon>Malvoideae</taxon>
        <taxon>Gossypium</taxon>
    </lineage>
</organism>
<evidence type="ECO:0000313" key="2">
    <source>
        <dbReference type="EMBL" id="KAH1092048.1"/>
    </source>
</evidence>
<gene>
    <name evidence="2" type="ORF">J1N35_019305</name>
</gene>
<sequence>ITKKAVEEGAEQTDQAKATIEEAEVPTPNNTSNNVKGFHKRMVNHLTSSIKSHNRVISKMHLEVRVIYHICDREITLRNDLQH</sequence>
<reference evidence="2 3" key="1">
    <citation type="journal article" date="2021" name="Plant Biotechnol. J.">
        <title>Multi-omics assisted identification of the key and species-specific regulatory components of drought-tolerant mechanisms in Gossypium stocksii.</title>
        <authorList>
            <person name="Yu D."/>
            <person name="Ke L."/>
            <person name="Zhang D."/>
            <person name="Wu Y."/>
            <person name="Sun Y."/>
            <person name="Mei J."/>
            <person name="Sun J."/>
            <person name="Sun Y."/>
        </authorList>
    </citation>
    <scope>NUCLEOTIDE SEQUENCE [LARGE SCALE GENOMIC DNA]</scope>
    <source>
        <strain evidence="3">cv. E1</strain>
        <tissue evidence="2">Leaf</tissue>
    </source>
</reference>
<proteinExistence type="predicted"/>
<feature type="non-terminal residue" evidence="2">
    <location>
        <position position="1"/>
    </location>
</feature>
<comment type="caution">
    <text evidence="2">The sequence shown here is derived from an EMBL/GenBank/DDBJ whole genome shotgun (WGS) entry which is preliminary data.</text>
</comment>
<name>A0A9D4A7H6_9ROSI</name>
<dbReference type="Proteomes" id="UP000828251">
    <property type="component" value="Unassembled WGS sequence"/>
</dbReference>
<keyword evidence="3" id="KW-1185">Reference proteome</keyword>
<dbReference type="AlphaFoldDB" id="A0A9D4A7H6"/>
<evidence type="ECO:0000313" key="3">
    <source>
        <dbReference type="Proteomes" id="UP000828251"/>
    </source>
</evidence>
<evidence type="ECO:0000256" key="1">
    <source>
        <dbReference type="SAM" id="MobiDB-lite"/>
    </source>
</evidence>
<accession>A0A9D4A7H6</accession>